<dbReference type="Pfam" id="PF13391">
    <property type="entry name" value="HNH_2"/>
    <property type="match status" value="1"/>
</dbReference>
<evidence type="ECO:0000256" key="1">
    <source>
        <dbReference type="SAM" id="MobiDB-lite"/>
    </source>
</evidence>
<feature type="compositionally biased region" description="Acidic residues" evidence="1">
    <location>
        <begin position="433"/>
        <end position="455"/>
    </location>
</feature>
<feature type="region of interest" description="Disordered" evidence="1">
    <location>
        <begin position="1"/>
        <end position="36"/>
    </location>
</feature>
<keyword evidence="4" id="KW-1185">Reference proteome</keyword>
<proteinExistence type="predicted"/>
<evidence type="ECO:0000313" key="3">
    <source>
        <dbReference type="EMBL" id="KAJ9665918.1"/>
    </source>
</evidence>
<dbReference type="Proteomes" id="UP001172684">
    <property type="component" value="Unassembled WGS sequence"/>
</dbReference>
<gene>
    <name evidence="3" type="ORF">H2201_004042</name>
</gene>
<protein>
    <recommendedName>
        <fullName evidence="2">HNH nuclease domain-containing protein</fullName>
    </recommendedName>
</protein>
<dbReference type="EMBL" id="JAPDRL010000024">
    <property type="protein sequence ID" value="KAJ9665918.1"/>
    <property type="molecule type" value="Genomic_DNA"/>
</dbReference>
<sequence length="455" mass="51402">MDPPTPTPIRTDETGEGSRSRAEEKRRKQRAGLARNYDPLAQFTIPEVVRKLSSELAEEANEFAQRLKQNSATSLEIVTMNEEQSRHYIDEREHLANDATVLIKKSRAFVNDMSDQGHLDPSTSKRVRDDLESQESQLVKERTAVATRRAKLEFGIMTHASHSRLGEAYLACLAEKLDLPSGARLEKGRESGDQSNFRKFLRLTYTPPGFDDSRLPKSWCHVTGQHLRDEEIKAAHIYPVAAGEVTAAYIFGLDVEDGYTALWSVRNGLLLYDEVEKAFDAARFVIIPDPDAEGEDEYKVVILDESLLDMPLGIANVDFGWRELNNRRLQFKTTARPGRRYLYVRCLLSLFSGKRFDVKGWEADFAKVGGGTIWGTPGKWVRGSIIKALAYEIGDVNNLEEITKEEIGSEFPDQVSPLKEKRMAVAIRQAVEEGSDGEDRDDDEEDDDEEESERV</sequence>
<feature type="region of interest" description="Disordered" evidence="1">
    <location>
        <begin position="429"/>
        <end position="455"/>
    </location>
</feature>
<accession>A0ABQ9NZ87</accession>
<evidence type="ECO:0000259" key="2">
    <source>
        <dbReference type="Pfam" id="PF13391"/>
    </source>
</evidence>
<dbReference type="InterPro" id="IPR003615">
    <property type="entry name" value="HNH_nuc"/>
</dbReference>
<reference evidence="3" key="1">
    <citation type="submission" date="2022-10" db="EMBL/GenBank/DDBJ databases">
        <title>Culturing micro-colonial fungi from biological soil crusts in the Mojave desert and describing Neophaeococcomyces mojavensis, and introducing the new genera and species Taxawa tesnikishii.</title>
        <authorList>
            <person name="Kurbessoian T."/>
            <person name="Stajich J.E."/>
        </authorList>
    </citation>
    <scope>NUCLEOTIDE SEQUENCE</scope>
    <source>
        <strain evidence="3">TK_1</strain>
    </source>
</reference>
<name>A0ABQ9NZ87_9PEZI</name>
<evidence type="ECO:0000313" key="4">
    <source>
        <dbReference type="Proteomes" id="UP001172684"/>
    </source>
</evidence>
<feature type="compositionally biased region" description="Basic and acidic residues" evidence="1">
    <location>
        <begin position="10"/>
        <end position="26"/>
    </location>
</feature>
<comment type="caution">
    <text evidence="3">The sequence shown here is derived from an EMBL/GenBank/DDBJ whole genome shotgun (WGS) entry which is preliminary data.</text>
</comment>
<feature type="domain" description="HNH nuclease" evidence="2">
    <location>
        <begin position="220"/>
        <end position="286"/>
    </location>
</feature>
<organism evidence="3 4">
    <name type="scientific">Coniosporium apollinis</name>
    <dbReference type="NCBI Taxonomy" id="61459"/>
    <lineage>
        <taxon>Eukaryota</taxon>
        <taxon>Fungi</taxon>
        <taxon>Dikarya</taxon>
        <taxon>Ascomycota</taxon>
        <taxon>Pezizomycotina</taxon>
        <taxon>Dothideomycetes</taxon>
        <taxon>Dothideomycetes incertae sedis</taxon>
        <taxon>Coniosporium</taxon>
    </lineage>
</organism>